<reference evidence="4" key="1">
    <citation type="journal article" date="2021" name="Proc. Natl. Acad. Sci. U.S.A.">
        <title>Three genomes in the algal genus Volvox reveal the fate of a haploid sex-determining region after a transition to homothallism.</title>
        <authorList>
            <person name="Yamamoto K."/>
            <person name="Hamaji T."/>
            <person name="Kawai-Toyooka H."/>
            <person name="Matsuzaki R."/>
            <person name="Takahashi F."/>
            <person name="Nishimura Y."/>
            <person name="Kawachi M."/>
            <person name="Noguchi H."/>
            <person name="Minakuchi Y."/>
            <person name="Umen J.G."/>
            <person name="Toyoda A."/>
            <person name="Nozaki H."/>
        </authorList>
    </citation>
    <scope>NUCLEOTIDE SEQUENCE</scope>
    <source>
        <strain evidence="4">NIES-3785</strain>
        <strain evidence="3">NIES-3786</strain>
    </source>
</reference>
<dbReference type="AlphaFoldDB" id="A0A8J4GMK7"/>
<dbReference type="PANTHER" id="PTHR47219:SF20">
    <property type="entry name" value="TBC1 DOMAIN FAMILY MEMBER 2B"/>
    <property type="match status" value="1"/>
</dbReference>
<dbReference type="GO" id="GO:0031267">
    <property type="term" value="F:small GTPase binding"/>
    <property type="evidence" value="ECO:0007669"/>
    <property type="project" value="TreeGrafter"/>
</dbReference>
<dbReference type="GO" id="GO:0005096">
    <property type="term" value="F:GTPase activator activity"/>
    <property type="evidence" value="ECO:0007669"/>
    <property type="project" value="TreeGrafter"/>
</dbReference>
<dbReference type="PROSITE" id="PS50086">
    <property type="entry name" value="TBC_RABGAP"/>
    <property type="match status" value="1"/>
</dbReference>
<keyword evidence="6" id="KW-1185">Reference proteome</keyword>
<evidence type="ECO:0000313" key="6">
    <source>
        <dbReference type="Proteomes" id="UP000747110"/>
    </source>
</evidence>
<dbReference type="InterPro" id="IPR000195">
    <property type="entry name" value="Rab-GAP-TBC_dom"/>
</dbReference>
<dbReference type="EMBL" id="BNCQ01000032">
    <property type="protein sequence ID" value="GIM09749.1"/>
    <property type="molecule type" value="Genomic_DNA"/>
</dbReference>
<evidence type="ECO:0000256" key="1">
    <source>
        <dbReference type="SAM" id="MobiDB-lite"/>
    </source>
</evidence>
<proteinExistence type="predicted"/>
<name>A0A8J4GMK7_9CHLO</name>
<dbReference type="SUPFAM" id="SSF47923">
    <property type="entry name" value="Ypt/Rab-GAP domain of gyp1p"/>
    <property type="match status" value="2"/>
</dbReference>
<gene>
    <name evidence="3" type="ORF">Vretifemale_385</name>
    <name evidence="4" type="ORF">Vretimale_13563</name>
</gene>
<dbReference type="EMBL" id="BNCP01000001">
    <property type="protein sequence ID" value="GIL69452.1"/>
    <property type="molecule type" value="Genomic_DNA"/>
</dbReference>
<dbReference type="OrthoDB" id="294251at2759"/>
<feature type="domain" description="Rab-GAP TBC" evidence="2">
    <location>
        <begin position="63"/>
        <end position="253"/>
    </location>
</feature>
<sequence>MQQQSVTVTDLYGFPIKVLPSQEDERRSCDANVEREQVVWMPYIEKERLPNNEGKLKEMIRKGIPPTLRNWVWMEVSGAKNKKATHADSYYAIMVKAGGDSAYKRDIEMDSQHTFPDHPWLSSPDGQAALRRVLQAYSVHNDRVGYVRAMNTIVGLMLVALNRNEEAAFWLLAALVEDILYPGTYSRNLEGCQVEMRALDELIASKLPRLHEHFASIDLDISMLATNWYLGLYSVSLPSETVMRVWDALFYEGPKILFRVALALLKIYEEHMLRVGDAGELMMRMRNAAATMHQRDVLLATAFDGIGGLPMATIDRFRELKQKEVEEMLAGRGIKAEALAVAGSSGGTSPAMEKAAKEAAEKMKQGFGKFMAGVTKLADKTAEQLTKMSTKDEQPASGGAAGGVPLAPSTSAAAASAPAPVATEPAPAPAPAPGAQGGSESVEGSDAATSQGGEKLSGNPFA</sequence>
<accession>A0A8J4GMK7</accession>
<dbReference type="Pfam" id="PF00566">
    <property type="entry name" value="RabGAP-TBC"/>
    <property type="match status" value="1"/>
</dbReference>
<dbReference type="Proteomes" id="UP000722791">
    <property type="component" value="Unassembled WGS sequence"/>
</dbReference>
<dbReference type="InterPro" id="IPR035969">
    <property type="entry name" value="Rab-GAP_TBC_sf"/>
</dbReference>
<evidence type="ECO:0000313" key="3">
    <source>
        <dbReference type="EMBL" id="GIL69452.1"/>
    </source>
</evidence>
<dbReference type="Gene3D" id="1.10.472.80">
    <property type="entry name" value="Ypt/Rab-GAP domain of gyp1p, domain 3"/>
    <property type="match status" value="1"/>
</dbReference>
<dbReference type="Proteomes" id="UP000747110">
    <property type="component" value="Unassembled WGS sequence"/>
</dbReference>
<dbReference type="SMART" id="SM00164">
    <property type="entry name" value="TBC"/>
    <property type="match status" value="1"/>
</dbReference>
<evidence type="ECO:0000259" key="2">
    <source>
        <dbReference type="PROSITE" id="PS50086"/>
    </source>
</evidence>
<dbReference type="Gene3D" id="1.10.8.270">
    <property type="entry name" value="putative rabgap domain of human tbc1 domain family member 14 like domains"/>
    <property type="match status" value="1"/>
</dbReference>
<feature type="region of interest" description="Disordered" evidence="1">
    <location>
        <begin position="385"/>
        <end position="462"/>
    </location>
</feature>
<feature type="compositionally biased region" description="Low complexity" evidence="1">
    <location>
        <begin position="405"/>
        <end position="425"/>
    </location>
</feature>
<evidence type="ECO:0000313" key="4">
    <source>
        <dbReference type="EMBL" id="GIM09749.1"/>
    </source>
</evidence>
<dbReference type="PANTHER" id="PTHR47219">
    <property type="entry name" value="RAB GTPASE-ACTIVATING PROTEIN 1-LIKE"/>
    <property type="match status" value="1"/>
</dbReference>
<dbReference type="InterPro" id="IPR050302">
    <property type="entry name" value="Rab_GAP_TBC_domain"/>
</dbReference>
<dbReference type="FunFam" id="1.10.8.270:FF:000016">
    <property type="entry name" value="TBC1 domain family member 2A"/>
    <property type="match status" value="1"/>
</dbReference>
<protein>
    <recommendedName>
        <fullName evidence="2">Rab-GAP TBC domain-containing protein</fullName>
    </recommendedName>
</protein>
<organism evidence="4 5">
    <name type="scientific">Volvox reticuliferus</name>
    <dbReference type="NCBI Taxonomy" id="1737510"/>
    <lineage>
        <taxon>Eukaryota</taxon>
        <taxon>Viridiplantae</taxon>
        <taxon>Chlorophyta</taxon>
        <taxon>core chlorophytes</taxon>
        <taxon>Chlorophyceae</taxon>
        <taxon>CS clade</taxon>
        <taxon>Chlamydomonadales</taxon>
        <taxon>Volvocaceae</taxon>
        <taxon>Volvox</taxon>
    </lineage>
</organism>
<evidence type="ECO:0000313" key="5">
    <source>
        <dbReference type="Proteomes" id="UP000722791"/>
    </source>
</evidence>
<comment type="caution">
    <text evidence="4">The sequence shown here is derived from an EMBL/GenBank/DDBJ whole genome shotgun (WGS) entry which is preliminary data.</text>
</comment>